<feature type="domain" description="Response regulatory" evidence="6">
    <location>
        <begin position="9"/>
        <end position="131"/>
    </location>
</feature>
<keyword evidence="2" id="KW-0238">DNA-binding</keyword>
<dbReference type="SUPFAM" id="SSF46894">
    <property type="entry name" value="C-terminal effector domain of the bipartite response regulators"/>
    <property type="match status" value="1"/>
</dbReference>
<evidence type="ECO:0000256" key="2">
    <source>
        <dbReference type="ARBA" id="ARBA00023125"/>
    </source>
</evidence>
<dbReference type="GO" id="GO:0003677">
    <property type="term" value="F:DNA binding"/>
    <property type="evidence" value="ECO:0007669"/>
    <property type="project" value="UniProtKB-KW"/>
</dbReference>
<proteinExistence type="predicted"/>
<dbReference type="Gene3D" id="3.40.50.2300">
    <property type="match status" value="1"/>
</dbReference>
<reference evidence="7 8" key="1">
    <citation type="submission" date="2020-07" db="EMBL/GenBank/DDBJ databases">
        <title>MOT database genomes.</title>
        <authorList>
            <person name="Joseph S."/>
            <person name="Aduse-Opoku J."/>
            <person name="Hashim A."/>
            <person name="Wade W."/>
            <person name="Curtis M."/>
        </authorList>
    </citation>
    <scope>NUCLEOTIDE SEQUENCE [LARGE SCALE GENOMIC DNA]</scope>
    <source>
        <strain evidence="7 8">WMus004</strain>
    </source>
</reference>
<dbReference type="GO" id="GO:0000160">
    <property type="term" value="P:phosphorelay signal transduction system"/>
    <property type="evidence" value="ECO:0007669"/>
    <property type="project" value="InterPro"/>
</dbReference>
<dbReference type="InterPro" id="IPR039420">
    <property type="entry name" value="WalR-like"/>
</dbReference>
<feature type="domain" description="HTH luxR-type" evidence="5">
    <location>
        <begin position="155"/>
        <end position="220"/>
    </location>
</feature>
<evidence type="ECO:0000259" key="5">
    <source>
        <dbReference type="PROSITE" id="PS50043"/>
    </source>
</evidence>
<dbReference type="EMBL" id="JACBXV010000020">
    <property type="protein sequence ID" value="NYS68486.1"/>
    <property type="molecule type" value="Genomic_DNA"/>
</dbReference>
<dbReference type="InterPro" id="IPR000792">
    <property type="entry name" value="Tscrpt_reg_LuxR_C"/>
</dbReference>
<dbReference type="InterPro" id="IPR058245">
    <property type="entry name" value="NreC/VraR/RcsB-like_REC"/>
</dbReference>
<dbReference type="InterPro" id="IPR016032">
    <property type="entry name" value="Sig_transdc_resp-reg_C-effctor"/>
</dbReference>
<evidence type="ECO:0000313" key="8">
    <source>
        <dbReference type="Proteomes" id="UP000572528"/>
    </source>
</evidence>
<dbReference type="CDD" id="cd17535">
    <property type="entry name" value="REC_NarL-like"/>
    <property type="match status" value="1"/>
</dbReference>
<dbReference type="InterPro" id="IPR011006">
    <property type="entry name" value="CheY-like_superfamily"/>
</dbReference>
<comment type="caution">
    <text evidence="7">The sequence shown here is derived from an EMBL/GenBank/DDBJ whole genome shotgun (WGS) entry which is preliminary data.</text>
</comment>
<dbReference type="SMART" id="SM00448">
    <property type="entry name" value="REC"/>
    <property type="match status" value="1"/>
</dbReference>
<dbReference type="SMART" id="SM00421">
    <property type="entry name" value="HTH_LUXR"/>
    <property type="match status" value="1"/>
</dbReference>
<dbReference type="Pfam" id="PF00196">
    <property type="entry name" value="GerE"/>
    <property type="match status" value="1"/>
</dbReference>
<dbReference type="PRINTS" id="PR00038">
    <property type="entry name" value="HTHLUXR"/>
</dbReference>
<evidence type="ECO:0000256" key="1">
    <source>
        <dbReference type="ARBA" id="ARBA00022553"/>
    </source>
</evidence>
<dbReference type="InterPro" id="IPR001789">
    <property type="entry name" value="Sig_transdc_resp-reg_receiver"/>
</dbReference>
<dbReference type="AlphaFoldDB" id="A0A853EKV9"/>
<feature type="region of interest" description="Disordered" evidence="4">
    <location>
        <begin position="228"/>
        <end position="274"/>
    </location>
</feature>
<gene>
    <name evidence="7" type="ORF">HZZ05_02930</name>
</gene>
<dbReference type="Proteomes" id="UP000572528">
    <property type="component" value="Unassembled WGS sequence"/>
</dbReference>
<dbReference type="PROSITE" id="PS50043">
    <property type="entry name" value="HTH_LUXR_2"/>
    <property type="match status" value="1"/>
</dbReference>
<dbReference type="SUPFAM" id="SSF52172">
    <property type="entry name" value="CheY-like"/>
    <property type="match status" value="1"/>
</dbReference>
<dbReference type="PROSITE" id="PS50110">
    <property type="entry name" value="RESPONSE_REGULATORY"/>
    <property type="match status" value="1"/>
</dbReference>
<name>A0A853EKV9_9ACTO</name>
<feature type="compositionally biased region" description="Low complexity" evidence="4">
    <location>
        <begin position="238"/>
        <end position="274"/>
    </location>
</feature>
<sequence length="274" mass="28095">MGSHPCPIGVALIDDDAMALAYLQSSFSPDPDLRVVIATRSARQLLDFLQSHQVDVLIAAVHMGAVLDQGAMSGVDLTREALRISPRTRVILLTTADNDDVLLNGLAAGASGFLLKSTPAQEIISAVRTVHGGAKVVAPKPTARLIDYALASVRSADGSVALSSREHDVLRLLCEGASNRQIASRLSIAEATVKTHVSVLLSKTGTSSRLEIVVWAFRHGYASSGVGASMPPAPPPATETAPQASPAPMTPTVPAAHGTPAAPGASSGAASPAP</sequence>
<comment type="caution">
    <text evidence="3">Lacks conserved residue(s) required for the propagation of feature annotation.</text>
</comment>
<evidence type="ECO:0000313" key="7">
    <source>
        <dbReference type="EMBL" id="NYS68486.1"/>
    </source>
</evidence>
<keyword evidence="1" id="KW-0597">Phosphoprotein</keyword>
<accession>A0A853EKV9</accession>
<dbReference type="Pfam" id="PF00072">
    <property type="entry name" value="Response_reg"/>
    <property type="match status" value="1"/>
</dbReference>
<dbReference type="GO" id="GO:0006355">
    <property type="term" value="P:regulation of DNA-templated transcription"/>
    <property type="evidence" value="ECO:0007669"/>
    <property type="project" value="InterPro"/>
</dbReference>
<organism evidence="7 8">
    <name type="scientific">Actinomyces bowdenii</name>
    <dbReference type="NCBI Taxonomy" id="131109"/>
    <lineage>
        <taxon>Bacteria</taxon>
        <taxon>Bacillati</taxon>
        <taxon>Actinomycetota</taxon>
        <taxon>Actinomycetes</taxon>
        <taxon>Actinomycetales</taxon>
        <taxon>Actinomycetaceae</taxon>
        <taxon>Actinomyces</taxon>
    </lineage>
</organism>
<evidence type="ECO:0000256" key="3">
    <source>
        <dbReference type="PROSITE-ProRule" id="PRU00169"/>
    </source>
</evidence>
<dbReference type="RefSeq" id="WP_179899819.1">
    <property type="nucleotide sequence ID" value="NZ_JACBXV010000020.1"/>
</dbReference>
<dbReference type="CDD" id="cd06170">
    <property type="entry name" value="LuxR_C_like"/>
    <property type="match status" value="1"/>
</dbReference>
<evidence type="ECO:0000259" key="6">
    <source>
        <dbReference type="PROSITE" id="PS50110"/>
    </source>
</evidence>
<evidence type="ECO:0000256" key="4">
    <source>
        <dbReference type="SAM" id="MobiDB-lite"/>
    </source>
</evidence>
<dbReference type="PANTHER" id="PTHR43214">
    <property type="entry name" value="TWO-COMPONENT RESPONSE REGULATOR"/>
    <property type="match status" value="1"/>
</dbReference>
<protein>
    <submittedName>
        <fullName evidence="7">Response regulator transcription factor</fullName>
    </submittedName>
</protein>